<dbReference type="RefSeq" id="WP_179424902.1">
    <property type="nucleotide sequence ID" value="NZ_JACBZP010000001.1"/>
</dbReference>
<dbReference type="EMBL" id="JACBZP010000001">
    <property type="protein sequence ID" value="NYI65892.1"/>
    <property type="molecule type" value="Genomic_DNA"/>
</dbReference>
<gene>
    <name evidence="4" type="ORF">BJY26_000198</name>
</gene>
<dbReference type="NCBIfam" id="TIGR00177">
    <property type="entry name" value="molyb_syn"/>
    <property type="match status" value="1"/>
</dbReference>
<dbReference type="PANTHER" id="PTHR43764:SF1">
    <property type="entry name" value="MOLYBDOPTERIN MOLYBDOTRANSFERASE"/>
    <property type="match status" value="1"/>
</dbReference>
<dbReference type="SMART" id="SM00852">
    <property type="entry name" value="MoCF_biosynth"/>
    <property type="match status" value="1"/>
</dbReference>
<dbReference type="Pfam" id="PF00994">
    <property type="entry name" value="MoCF_biosynth"/>
    <property type="match status" value="1"/>
</dbReference>
<sequence>MSDDIRKALIVIASTRASQGVYEDTAGPILTEGIARWGFTVSGPQVVADGEPVRHALVRAVAQYDLIVTSGGTGVSPTDVTPEMTRPLLDREIPGIPEMLRAYGVSKGVPTSALSRGLAGVSGGALIINLPGSKGAVKDAVEVLGDVVRHAVEQVAGGDHPRGEE</sequence>
<evidence type="ECO:0000313" key="4">
    <source>
        <dbReference type="EMBL" id="NYI65892.1"/>
    </source>
</evidence>
<keyword evidence="2" id="KW-0501">Molybdenum cofactor biosynthesis</keyword>
<name>A0A7Z0D199_9MICO</name>
<dbReference type="GO" id="GO:0006777">
    <property type="term" value="P:Mo-molybdopterin cofactor biosynthetic process"/>
    <property type="evidence" value="ECO:0007669"/>
    <property type="project" value="UniProtKB-KW"/>
</dbReference>
<proteinExistence type="predicted"/>
<evidence type="ECO:0000313" key="5">
    <source>
        <dbReference type="Proteomes" id="UP000539111"/>
    </source>
</evidence>
<evidence type="ECO:0000256" key="2">
    <source>
        <dbReference type="ARBA" id="ARBA00023150"/>
    </source>
</evidence>
<dbReference type="AlphaFoldDB" id="A0A7Z0D199"/>
<dbReference type="SUPFAM" id="SSF53218">
    <property type="entry name" value="Molybdenum cofactor biosynthesis proteins"/>
    <property type="match status" value="1"/>
</dbReference>
<reference evidence="4 5" key="1">
    <citation type="submission" date="2020-07" db="EMBL/GenBank/DDBJ databases">
        <title>Sequencing the genomes of 1000 actinobacteria strains.</title>
        <authorList>
            <person name="Klenk H.-P."/>
        </authorList>
    </citation>
    <scope>NUCLEOTIDE SEQUENCE [LARGE SCALE GENOMIC DNA]</scope>
    <source>
        <strain evidence="4 5">DSM 26341</strain>
    </source>
</reference>
<dbReference type="Gene3D" id="3.40.980.10">
    <property type="entry name" value="MoaB/Mog-like domain"/>
    <property type="match status" value="1"/>
</dbReference>
<dbReference type="Proteomes" id="UP000539111">
    <property type="component" value="Unassembled WGS sequence"/>
</dbReference>
<dbReference type="InterPro" id="IPR051920">
    <property type="entry name" value="MPT_Adenylyltrnsfr/MoaC-Rel"/>
</dbReference>
<protein>
    <submittedName>
        <fullName evidence="4">Molybdenum cofactor synthesis domain-containing protein</fullName>
    </submittedName>
</protein>
<dbReference type="CDD" id="cd00886">
    <property type="entry name" value="MogA_MoaB"/>
    <property type="match status" value="1"/>
</dbReference>
<organism evidence="4 5">
    <name type="scientific">Spelaeicoccus albus</name>
    <dbReference type="NCBI Taxonomy" id="1280376"/>
    <lineage>
        <taxon>Bacteria</taxon>
        <taxon>Bacillati</taxon>
        <taxon>Actinomycetota</taxon>
        <taxon>Actinomycetes</taxon>
        <taxon>Micrococcales</taxon>
        <taxon>Brevibacteriaceae</taxon>
        <taxon>Spelaeicoccus</taxon>
    </lineage>
</organism>
<dbReference type="InterPro" id="IPR001453">
    <property type="entry name" value="MoaB/Mog_dom"/>
</dbReference>
<keyword evidence="5" id="KW-1185">Reference proteome</keyword>
<evidence type="ECO:0000256" key="1">
    <source>
        <dbReference type="ARBA" id="ARBA00005046"/>
    </source>
</evidence>
<dbReference type="PANTHER" id="PTHR43764">
    <property type="entry name" value="MOLYBDENUM COFACTOR BIOSYNTHESIS"/>
    <property type="match status" value="1"/>
</dbReference>
<accession>A0A7Z0D199</accession>
<comment type="pathway">
    <text evidence="1">Cofactor biosynthesis; molybdopterin biosynthesis.</text>
</comment>
<feature type="domain" description="MoaB/Mog" evidence="3">
    <location>
        <begin position="9"/>
        <end position="151"/>
    </location>
</feature>
<evidence type="ECO:0000259" key="3">
    <source>
        <dbReference type="SMART" id="SM00852"/>
    </source>
</evidence>
<dbReference type="InterPro" id="IPR036425">
    <property type="entry name" value="MoaB/Mog-like_dom_sf"/>
</dbReference>
<comment type="caution">
    <text evidence="4">The sequence shown here is derived from an EMBL/GenBank/DDBJ whole genome shotgun (WGS) entry which is preliminary data.</text>
</comment>